<dbReference type="EMBL" id="MLJW01002320">
    <property type="protein sequence ID" value="OIQ74977.1"/>
    <property type="molecule type" value="Genomic_DNA"/>
</dbReference>
<reference evidence="2" key="1">
    <citation type="submission" date="2016-10" db="EMBL/GenBank/DDBJ databases">
        <title>Sequence of Gallionella enrichment culture.</title>
        <authorList>
            <person name="Poehlein A."/>
            <person name="Muehling M."/>
            <person name="Daniel R."/>
        </authorList>
    </citation>
    <scope>NUCLEOTIDE SEQUENCE</scope>
</reference>
<sequence>MGAGIGIRIVGFATGGRLARETIAIPAVPAGHAFLNEGGRFRGWGKPVKARAGRGEGGWRAGAVQGESQGHQHGNLRRTQARDPEEAACSWHHGRGRLEDHLDLVDPVDTGLAPVGGVEG</sequence>
<dbReference type="AlphaFoldDB" id="A0A1J5PU33"/>
<comment type="caution">
    <text evidence="2">The sequence shown here is derived from an EMBL/GenBank/DDBJ whole genome shotgun (WGS) entry which is preliminary data.</text>
</comment>
<evidence type="ECO:0000256" key="1">
    <source>
        <dbReference type="SAM" id="MobiDB-lite"/>
    </source>
</evidence>
<proteinExistence type="predicted"/>
<name>A0A1J5PU33_9ZZZZ</name>
<evidence type="ECO:0000313" key="2">
    <source>
        <dbReference type="EMBL" id="OIQ74977.1"/>
    </source>
</evidence>
<feature type="region of interest" description="Disordered" evidence="1">
    <location>
        <begin position="45"/>
        <end position="88"/>
    </location>
</feature>
<protein>
    <submittedName>
        <fullName evidence="2">Uncharacterized protein</fullName>
    </submittedName>
</protein>
<gene>
    <name evidence="2" type="ORF">GALL_433630</name>
</gene>
<accession>A0A1J5PU33</accession>
<organism evidence="2">
    <name type="scientific">mine drainage metagenome</name>
    <dbReference type="NCBI Taxonomy" id="410659"/>
    <lineage>
        <taxon>unclassified sequences</taxon>
        <taxon>metagenomes</taxon>
        <taxon>ecological metagenomes</taxon>
    </lineage>
</organism>